<keyword evidence="1" id="KW-0175">Coiled coil</keyword>
<feature type="region of interest" description="Disordered" evidence="2">
    <location>
        <begin position="187"/>
        <end position="212"/>
    </location>
</feature>
<dbReference type="PANTHER" id="PTHR12993:SF11">
    <property type="entry name" value="N-ACETYLGLUCOSAMINYL-PHOSPHATIDYLINOSITOL DE-N-ACETYLASE"/>
    <property type="match status" value="1"/>
</dbReference>
<sequence length="1802" mass="193877">MPVTLPALVDASTASSSLVFSSDQQARLRDLAAQIRDAQRAVTAAQPAQPIDPETTDPARQLAQAAYLAAQFTLQALQAERAALIAQSRGQHAEEAAAQAARQQAQRNVQLANDMAAAARAHLQADAVAAAQPGNHVQTVMTVQQKQRQEAAVPALVLARAQANEADARVAQDMAQRQLDDARQVLDSAEASDRAARPPVRNLPDEPSQATLDARRQWSDAQAAARNATLVLNHTHDAVHADALAVLSDAANRGDWQTYHDAVVAGRASGAIPDDEAQNLQQAGDDALVKAQADVAPEQRVADAQYADQQARRQQILQCQPRTQALPTTAALAQTRQDAVPTWTAAFLAADNAKTLTGKLAGDAQRQAAHSQATADRAQAELTRQTAQRTLHGAEQDLRMAQATGADAKTLADLRAKVDSARQGTQDATRARLQAQTDEASAHAQDLLAALSPAQQDDAGARFELFRTHGQALARPYLQQFFLQFGDQAITVSSADQLMNLAGLAFGILPVSDLDAPTPQALVEAARQGRWFAGAPADVRAQLQRIVDRVYGDADRTRPLQVNFLPFVTAIKPGSELTPADSVIQDGALMQFTRPDGTTGWVDAGANRTYDSLDDFRHACDLPVGGEAALMVAPDCDAQGANRFDADGQLRLFMGEARIESVFEAANRTFHLDAVLAGGLLAAGVLTDGIVPLLAGAAGLVYGAARSDLPQMISHDEDLNPLTSGHARQVWGTVLAEGLGGAATVALGRALVLGARAAAEGAELEASAASALNTSLARTTTVARALGRAAGVAGGVNLADGVAEALPHFDEMSEHDRDDVWAQLVPDVAAMLLTHAVDYVAPAERTTPAAWLHPEFGTTRVPRSGTGATEMGVAMTAAEWRAGGTPRTKRQRAEAQSAGVNKMLVVLAHPDDDTIMAGMLRRAIAAGTEIHVVYITRGNGGTIFSTESGIPLPVYGGDGAEFAEPGALGQLREEELRAFYARLGGGSRVKVTVLHGNADINPWRRPGERVLRYSIVARWNRPFIVRYLAERMRTEQYDLAVGLRMNRNVHPAHAEGSRLMRQAARAYQRSTGQALPLMWANEIGWYPTSVLNLRGRTWTLQLNDAERRLKADAIAAYASQPPAHTHHFGNERPYEQFTFAAGTPAQVRIGIQRYFLRRAADRDAAPGTPPAFETVTTPPLRYRKDWGFARVETVEPPLPLLKPALPDPSVDADAAVERATAFALRGEGVDPEHISDEQEAWRMFLSNLQPRPLEWQPLWRRLLNGFSNEPGRFWASRQPETAVFVTTSRPPQTVFGEQGIGLALDASDTQVWSSITAARGDAARQIAQAPGGRGVRFTYPVVMGARDLGRMLKVGWLPPESPQGAIVTVDANSRRHHESIPNPRNTYGPKPGEPYTPPTVSGGMKIRGPVFRALASTATIASATYAGVRYGLPTFTLADWNALSLGMLGLRSTLGMVSDGVRVRIARQADASPASTWRLMTGWRGTLRGVSKADRDRYRTLGMLLKVNPHDSDALRQVDAAPGQVLSARSELGWLLETIRMWSYGPNDVSNLLHLMHPGFFDPSFASLQAAGDTLSNLATLIFSAVHPMASISARLGRTLSLRADRLQQDPTVRPAGARLPSMFGGTEHLPRPLQWLVALGHRPLVVYPFLPEVGTPTSKPVPVTLLQEWSNKLATLGVLPFTGADATHLLLEAGSNHWSSALVELGKVSADWWFFRAFQQMHIDAYRARRDLGRVVRHNRLLPWWRMPVGGAVKGPNVPAADDFLLDKGGLSTFQPALVLGVGIGARALLGLLAPWTDGNG</sequence>
<comment type="caution">
    <text evidence="3">The sequence shown here is derived from an EMBL/GenBank/DDBJ whole genome shotgun (WGS) entry which is preliminary data.</text>
</comment>
<dbReference type="InterPro" id="IPR003737">
    <property type="entry name" value="GlcNAc_PI_deacetylase-related"/>
</dbReference>
<proteinExistence type="predicted"/>
<protein>
    <submittedName>
        <fullName evidence="3">Uncharacterized protein</fullName>
    </submittedName>
</protein>
<evidence type="ECO:0000313" key="4">
    <source>
        <dbReference type="Proteomes" id="UP000234456"/>
    </source>
</evidence>
<organism evidence="3 4">
    <name type="scientific">Ralstonia pickettii</name>
    <name type="common">Burkholderia pickettii</name>
    <dbReference type="NCBI Taxonomy" id="329"/>
    <lineage>
        <taxon>Bacteria</taxon>
        <taxon>Pseudomonadati</taxon>
        <taxon>Pseudomonadota</taxon>
        <taxon>Betaproteobacteria</taxon>
        <taxon>Burkholderiales</taxon>
        <taxon>Burkholderiaceae</taxon>
        <taxon>Ralstonia</taxon>
    </lineage>
</organism>
<feature type="coiled-coil region" evidence="1">
    <location>
        <begin position="377"/>
        <end position="404"/>
    </location>
</feature>
<feature type="region of interest" description="Disordered" evidence="2">
    <location>
        <begin position="1374"/>
        <end position="1393"/>
    </location>
</feature>
<dbReference type="EMBL" id="PKQE01000002">
    <property type="protein sequence ID" value="PLC42031.1"/>
    <property type="molecule type" value="Genomic_DNA"/>
</dbReference>
<name>A0A2N4TQP6_RALPI</name>
<evidence type="ECO:0000313" key="3">
    <source>
        <dbReference type="EMBL" id="PLC42031.1"/>
    </source>
</evidence>
<dbReference type="OrthoDB" id="116799at2"/>
<dbReference type="SUPFAM" id="SSF102588">
    <property type="entry name" value="LmbE-like"/>
    <property type="match status" value="1"/>
</dbReference>
<dbReference type="InterPro" id="IPR024078">
    <property type="entry name" value="LmbE-like_dom_sf"/>
</dbReference>
<dbReference type="Gene3D" id="3.40.50.10320">
    <property type="entry name" value="LmbE-like"/>
    <property type="match status" value="1"/>
</dbReference>
<dbReference type="Proteomes" id="UP000234456">
    <property type="component" value="Unassembled WGS sequence"/>
</dbReference>
<dbReference type="Pfam" id="PF02585">
    <property type="entry name" value="PIG-L"/>
    <property type="match status" value="1"/>
</dbReference>
<evidence type="ECO:0000256" key="2">
    <source>
        <dbReference type="SAM" id="MobiDB-lite"/>
    </source>
</evidence>
<gene>
    <name evidence="3" type="ORF">C0Q88_08495</name>
</gene>
<dbReference type="RefSeq" id="WP_102065180.1">
    <property type="nucleotide sequence ID" value="NZ_PKQE01000002.1"/>
</dbReference>
<evidence type="ECO:0000256" key="1">
    <source>
        <dbReference type="SAM" id="Coils"/>
    </source>
</evidence>
<dbReference type="PANTHER" id="PTHR12993">
    <property type="entry name" value="N-ACETYLGLUCOSAMINYL-PHOSPHATIDYLINOSITOL DE-N-ACETYLASE-RELATED"/>
    <property type="match status" value="1"/>
</dbReference>
<accession>A0A2N4TQP6</accession>
<reference evidence="3 4" key="1">
    <citation type="submission" date="2017-12" db="EMBL/GenBank/DDBJ databases">
        <title>Draft genome sequence of Ralstonia pickettii 52.</title>
        <authorList>
            <person name="Zheng B."/>
        </authorList>
    </citation>
    <scope>NUCLEOTIDE SEQUENCE [LARGE SCALE GENOMIC DNA]</scope>
    <source>
        <strain evidence="3 4">52</strain>
    </source>
</reference>
<dbReference type="GO" id="GO:0016811">
    <property type="term" value="F:hydrolase activity, acting on carbon-nitrogen (but not peptide) bonds, in linear amides"/>
    <property type="evidence" value="ECO:0007669"/>
    <property type="project" value="TreeGrafter"/>
</dbReference>